<evidence type="ECO:0000313" key="4">
    <source>
        <dbReference type="Proteomes" id="UP000176944"/>
    </source>
</evidence>
<dbReference type="PANTHER" id="PTHR43685:SF3">
    <property type="entry name" value="SLR2126 PROTEIN"/>
    <property type="match status" value="1"/>
</dbReference>
<dbReference type="InterPro" id="IPR050834">
    <property type="entry name" value="Glycosyltransf_2"/>
</dbReference>
<reference evidence="4" key="1">
    <citation type="submission" date="2016-10" db="EMBL/GenBank/DDBJ databases">
        <title>Comparative genomics uncovers the prolific and rare metabolic potential of the cyanobacterial genus Moorea.</title>
        <authorList>
            <person name="Leao T."/>
            <person name="Castelao G."/>
            <person name="Korobeynikov A."/>
            <person name="Monroe E.A."/>
            <person name="Podell S."/>
            <person name="Glukhov E."/>
            <person name="Allen E."/>
            <person name="Gerwick W.H."/>
            <person name="Gerwick L."/>
        </authorList>
    </citation>
    <scope>NUCLEOTIDE SEQUENCE [LARGE SCALE GENOMIC DNA]</scope>
    <source>
        <strain evidence="4">JHB</strain>
    </source>
</reference>
<sequence length="360" mass="40736">MVDSARLTISVIIPVYNGGEDFHQCLARLSQAAPPPDQVIVVADGDTDGSWRLAQDFGATVIRLPTAGGPAKARNLGAKVAQSDILFFIDADVAIYPDTIGQVLKIFNNEPNLTALIGSYDDAPGAANFLSQYKNLLHHYTHQTASEEAFTFWGACGAIRRDIFIAMGGFEENYRQPCIEDIELGYRLKQEGYRIKLCKTLRVKHLKRWGIISLLRADFFYRALPWTAVILKVRDASPQNCREFISDLNLKLSSRISVVLVYALLGALVTAYWWSSTVIAIATCVFTLALLVLNKSVYQFFYQKRGLLFTIGTIPWHWLYYFYSGLAFAIGIVLHWFKKYLKPRRYFPNLSILNHYLNLN</sequence>
<dbReference type="Proteomes" id="UP000176944">
    <property type="component" value="Chromosome"/>
</dbReference>
<accession>A0A1D9FZX8</accession>
<dbReference type="InterPro" id="IPR001173">
    <property type="entry name" value="Glyco_trans_2-like"/>
</dbReference>
<feature type="domain" description="Glycosyltransferase 2-like" evidence="2">
    <location>
        <begin position="10"/>
        <end position="165"/>
    </location>
</feature>
<dbReference type="InterPro" id="IPR029044">
    <property type="entry name" value="Nucleotide-diphossugar_trans"/>
</dbReference>
<evidence type="ECO:0000256" key="1">
    <source>
        <dbReference type="SAM" id="Phobius"/>
    </source>
</evidence>
<organism evidence="3 4">
    <name type="scientific">Moorena producens (strain JHB)</name>
    <dbReference type="NCBI Taxonomy" id="1454205"/>
    <lineage>
        <taxon>Bacteria</taxon>
        <taxon>Bacillati</taxon>
        <taxon>Cyanobacteriota</taxon>
        <taxon>Cyanophyceae</taxon>
        <taxon>Coleofasciculales</taxon>
        <taxon>Coleofasciculaceae</taxon>
        <taxon>Moorena</taxon>
    </lineage>
</organism>
<keyword evidence="1" id="KW-0812">Transmembrane</keyword>
<evidence type="ECO:0000259" key="2">
    <source>
        <dbReference type="Pfam" id="PF00535"/>
    </source>
</evidence>
<evidence type="ECO:0000313" key="3">
    <source>
        <dbReference type="EMBL" id="AOY80917.1"/>
    </source>
</evidence>
<proteinExistence type="predicted"/>
<keyword evidence="1" id="KW-1133">Transmembrane helix</keyword>
<dbReference type="SUPFAM" id="SSF53448">
    <property type="entry name" value="Nucleotide-diphospho-sugar transferases"/>
    <property type="match status" value="1"/>
</dbReference>
<name>A0A1D9FZX8_MOOP1</name>
<feature type="transmembrane region" description="Helical" evidence="1">
    <location>
        <begin position="279"/>
        <end position="298"/>
    </location>
</feature>
<dbReference type="AlphaFoldDB" id="A0A1D9FZX8"/>
<dbReference type="PANTHER" id="PTHR43685">
    <property type="entry name" value="GLYCOSYLTRANSFERASE"/>
    <property type="match status" value="1"/>
</dbReference>
<dbReference type="Gene3D" id="3.90.550.10">
    <property type="entry name" value="Spore Coat Polysaccharide Biosynthesis Protein SpsA, Chain A"/>
    <property type="match status" value="1"/>
</dbReference>
<keyword evidence="1" id="KW-0472">Membrane</keyword>
<gene>
    <name evidence="3" type="ORF">BJP36_14390</name>
</gene>
<feature type="transmembrane region" description="Helical" evidence="1">
    <location>
        <begin position="318"/>
        <end position="337"/>
    </location>
</feature>
<dbReference type="EMBL" id="CP017708">
    <property type="protein sequence ID" value="AOY80917.1"/>
    <property type="molecule type" value="Genomic_DNA"/>
</dbReference>
<dbReference type="Pfam" id="PF00535">
    <property type="entry name" value="Glycos_transf_2"/>
    <property type="match status" value="1"/>
</dbReference>
<feature type="transmembrane region" description="Helical" evidence="1">
    <location>
        <begin position="256"/>
        <end position="274"/>
    </location>
</feature>
<protein>
    <submittedName>
        <fullName evidence="3">Glycosyltransferase family 2 protein</fullName>
    </submittedName>
</protein>